<keyword evidence="1" id="KW-0677">Repeat</keyword>
<dbReference type="InterPro" id="IPR050663">
    <property type="entry name" value="Ankyrin-SOCS_Box"/>
</dbReference>
<reference evidence="5 6" key="1">
    <citation type="journal article" date="2015" name="Genome Biol. Evol.">
        <title>Comparative Genomics of a Bacterivorous Green Alga Reveals Evolutionary Causalities and Consequences of Phago-Mixotrophic Mode of Nutrition.</title>
        <authorList>
            <person name="Burns J.A."/>
            <person name="Paasch A."/>
            <person name="Narechania A."/>
            <person name="Kim E."/>
        </authorList>
    </citation>
    <scope>NUCLEOTIDE SEQUENCE [LARGE SCALE GENOMIC DNA]</scope>
    <source>
        <strain evidence="5 6">PLY_AMNH</strain>
    </source>
</reference>
<organism evidence="5 6">
    <name type="scientific">Cymbomonas tetramitiformis</name>
    <dbReference type="NCBI Taxonomy" id="36881"/>
    <lineage>
        <taxon>Eukaryota</taxon>
        <taxon>Viridiplantae</taxon>
        <taxon>Chlorophyta</taxon>
        <taxon>Pyramimonadophyceae</taxon>
        <taxon>Pyramimonadales</taxon>
        <taxon>Pyramimonadaceae</taxon>
        <taxon>Cymbomonas</taxon>
    </lineage>
</organism>
<protein>
    <submittedName>
        <fullName evidence="5">Uncharacterized protein</fullName>
    </submittedName>
</protein>
<dbReference type="PANTHER" id="PTHR24193">
    <property type="entry name" value="ANKYRIN REPEAT PROTEIN"/>
    <property type="match status" value="1"/>
</dbReference>
<dbReference type="Proteomes" id="UP001190700">
    <property type="component" value="Unassembled WGS sequence"/>
</dbReference>
<evidence type="ECO:0000313" key="5">
    <source>
        <dbReference type="EMBL" id="KAK3271162.1"/>
    </source>
</evidence>
<feature type="compositionally biased region" description="Basic residues" evidence="4">
    <location>
        <begin position="66"/>
        <end position="75"/>
    </location>
</feature>
<evidence type="ECO:0000256" key="1">
    <source>
        <dbReference type="ARBA" id="ARBA00022737"/>
    </source>
</evidence>
<dbReference type="Gene3D" id="1.25.40.20">
    <property type="entry name" value="Ankyrin repeat-containing domain"/>
    <property type="match status" value="1"/>
</dbReference>
<evidence type="ECO:0000313" key="6">
    <source>
        <dbReference type="Proteomes" id="UP001190700"/>
    </source>
</evidence>
<dbReference type="PANTHER" id="PTHR24193:SF121">
    <property type="entry name" value="ADA2A-CONTAINING COMPLEX COMPONENT 3, ISOFORM D"/>
    <property type="match status" value="1"/>
</dbReference>
<gene>
    <name evidence="5" type="ORF">CYMTET_20472</name>
</gene>
<dbReference type="AlphaFoldDB" id="A0AAE0G3Z9"/>
<dbReference type="InterPro" id="IPR036770">
    <property type="entry name" value="Ankyrin_rpt-contain_sf"/>
</dbReference>
<keyword evidence="2 3" id="KW-0040">ANK repeat</keyword>
<sequence>MFRRRAFHFVVERSLFGGAEIVVRKSTHPSPKPSHASRRLAVTAKSRGFQPRKSDASRKAQTRQSSKNKKKKKSRRLDAVEKLHQEMSADLERKLVLPLVKAIVSGDFRGVSRELERPDVDVNGRLCYGLAGGKSPLSIAVETGNVEMVKYLVERGANVHQAIYSKGVGYSSLAIACQLKAVKILEVLLAAPQPSQTTRGVCWDTDACEDVEVEIIDPVILALSNGSTECLTALLKAGHPLDGVFTPAAFEDAKLFPGITGARLSPLAIAVKLVLILDLEQISGVASVLLQATQKIFRSSAPQQAWCE</sequence>
<keyword evidence="6" id="KW-1185">Reference proteome</keyword>
<proteinExistence type="predicted"/>
<feature type="region of interest" description="Disordered" evidence="4">
    <location>
        <begin position="25"/>
        <end position="77"/>
    </location>
</feature>
<dbReference type="SMART" id="SM00248">
    <property type="entry name" value="ANK"/>
    <property type="match status" value="3"/>
</dbReference>
<feature type="repeat" description="ANK" evidence="3">
    <location>
        <begin position="132"/>
        <end position="160"/>
    </location>
</feature>
<evidence type="ECO:0000256" key="3">
    <source>
        <dbReference type="PROSITE-ProRule" id="PRU00023"/>
    </source>
</evidence>
<accession>A0AAE0G3Z9</accession>
<dbReference type="EMBL" id="LGRX02009966">
    <property type="protein sequence ID" value="KAK3271162.1"/>
    <property type="molecule type" value="Genomic_DNA"/>
</dbReference>
<name>A0AAE0G3Z9_9CHLO</name>
<dbReference type="SUPFAM" id="SSF48403">
    <property type="entry name" value="Ankyrin repeat"/>
    <property type="match status" value="1"/>
</dbReference>
<dbReference type="Pfam" id="PF12796">
    <property type="entry name" value="Ank_2"/>
    <property type="match status" value="1"/>
</dbReference>
<evidence type="ECO:0000256" key="2">
    <source>
        <dbReference type="ARBA" id="ARBA00023043"/>
    </source>
</evidence>
<evidence type="ECO:0000256" key="4">
    <source>
        <dbReference type="SAM" id="MobiDB-lite"/>
    </source>
</evidence>
<dbReference type="InterPro" id="IPR002110">
    <property type="entry name" value="Ankyrin_rpt"/>
</dbReference>
<dbReference type="PROSITE" id="PS50088">
    <property type="entry name" value="ANK_REPEAT"/>
    <property type="match status" value="1"/>
</dbReference>
<comment type="caution">
    <text evidence="5">The sequence shown here is derived from an EMBL/GenBank/DDBJ whole genome shotgun (WGS) entry which is preliminary data.</text>
</comment>
<dbReference type="PROSITE" id="PS50297">
    <property type="entry name" value="ANK_REP_REGION"/>
    <property type="match status" value="1"/>
</dbReference>